<organism evidence="2 3">
    <name type="scientific">Giardia intestinalis (strain ATCC 50581 / GS clone H7)</name>
    <name type="common">Giardia lamblia</name>
    <dbReference type="NCBI Taxonomy" id="598745"/>
    <lineage>
        <taxon>Eukaryota</taxon>
        <taxon>Metamonada</taxon>
        <taxon>Diplomonadida</taxon>
        <taxon>Hexamitidae</taxon>
        <taxon>Giardiinae</taxon>
        <taxon>Giardia</taxon>
    </lineage>
</organism>
<sequence>MTDRSLAMHSPAKRAPQGKVQADQQSVIVPSTSVSQGAVIRRYCLCNWANTFIPIPQQGSSSLSASSVTIDAPVKKMLQPMWKTPLSTHEFCRFWEEDWPQLRALRIQAFKSCLTTLRSVDSAAIALLKDKLDEAQQCFTSAKLLRDNDQDIIQSCRQDALRDAALLGHASRKLLDPMDHLVSYSANKLSSHSSGQSSTLTDPDILERQVFRLQKQLFFKAFHLHVIYIRNMLRLSSAVILDNDNYMLLRGTLLTWHQLLRYKRSLMQVDNLVSCMVNAFLKRKYLNQWLSSLHTRVAVQKEKVLRQLLYDSISASNTSYPEPSILSSPSVIQLDPRLTASRSTESYLTRLYNIFIAIGMPLTPQNRSVLSLTDFSIVIGLISKLSRIRRKACTASGLRCTRHTREKLPIFTSLGEVLRSAQTGTDLEAFGAIYYTNTLIHKVFLHLRSVFYLHTMYSLAIIYSTYSEKSHIIRILSTGLSVQRQRILVARTRLILRVSFAHLHHAYIEAVNFKHKQANQHYCTMLISVAWRNIVLLAKKYTELNLQAVGMIERSICELKREAFRSFKLAYACNIFLEQHIGNRCNFRYRSLFWAMHRLTFQRRALRKVMWEISFPCYRHVIQLESYYASRSYQHDLCCMCIQHWREVSLQNQKALALQQLAMRADTFYSQKLTRFVMHLLLMKTKQKQESRLFFYRRQILLVRTAFRQWNIRLHQCRKVATLGTTLRELLDLYAPKLIGAIVTEMFHQWRILAKARYYHSSMLQRQAFHAFCNASVSLRYLHVSDKQYQLSLMRRAYSTLAVLCQYQHLLAKLDKRYAHTLKQIGFSALRAKYMGLIRDAERADCFYQHCLLIRICKALEYAAVRSRVDIYARTVGVRYIKFFYLRRWKLSLRASREAIYLEKQADSFYKGLLDRWADKVLCGYGMKTDIPVPCLMSHTNRELLETGLLGSIVLSSKVLKAHLLYENQLLLVVFDEWRYAIIRRQRLISMRGPI</sequence>
<evidence type="ECO:0000256" key="1">
    <source>
        <dbReference type="SAM" id="MobiDB-lite"/>
    </source>
</evidence>
<reference evidence="2 3" key="1">
    <citation type="journal article" date="2009" name="PLoS Pathog.">
        <title>Draft genome sequencing of giardia intestinalis assemblage B isolate GS: is human giardiasis caused by two different species?</title>
        <authorList>
            <person name="Franzen O."/>
            <person name="Jerlstrom-Hultqvist J."/>
            <person name="Castro E."/>
            <person name="Sherwood E."/>
            <person name="Ankarklev J."/>
            <person name="Reiner D.S."/>
            <person name="Palm D."/>
            <person name="Andersson J.O."/>
            <person name="Andersson B."/>
            <person name="Svard S.G."/>
        </authorList>
    </citation>
    <scope>NUCLEOTIDE SEQUENCE [LARGE SCALE GENOMIC DNA]</scope>
    <source>
        <strain evidence="3">ATCC 50581 / GS clone H7</strain>
    </source>
</reference>
<comment type="caution">
    <text evidence="2">The sequence shown here is derived from an EMBL/GenBank/DDBJ whole genome shotgun (WGS) entry which is preliminary data.</text>
</comment>
<dbReference type="EMBL" id="ACGJ01000646">
    <property type="protein sequence ID" value="EET02231.1"/>
    <property type="molecule type" value="Genomic_DNA"/>
</dbReference>
<protein>
    <submittedName>
        <fullName evidence="2">Uncharacterized protein</fullName>
    </submittedName>
</protein>
<dbReference type="OMA" id="FRQWNIR"/>
<evidence type="ECO:0000313" key="2">
    <source>
        <dbReference type="EMBL" id="EET02231.1"/>
    </source>
</evidence>
<proteinExistence type="predicted"/>
<dbReference type="OrthoDB" id="10255583at2759"/>
<gene>
    <name evidence="2" type="ORF">GL50581_496</name>
</gene>
<dbReference type="Proteomes" id="UP000002488">
    <property type="component" value="Unassembled WGS sequence"/>
</dbReference>
<dbReference type="AlphaFoldDB" id="C6LP33"/>
<evidence type="ECO:0000313" key="3">
    <source>
        <dbReference type="Proteomes" id="UP000002488"/>
    </source>
</evidence>
<feature type="region of interest" description="Disordered" evidence="1">
    <location>
        <begin position="1"/>
        <end position="22"/>
    </location>
</feature>
<name>C6LP33_GIAIB</name>
<dbReference type="VEuPathDB" id="GiardiaDB:GL50581_496"/>
<accession>C6LP33</accession>